<reference evidence="2" key="1">
    <citation type="journal article" date="2015" name="Genome Announc.">
        <title>Complete Genome Sequence of the Bacteriochlorophyll b-Producing Photosynthetic Bacterium Blastochloris viridis.</title>
        <authorList>
            <person name="Tsukatani Y."/>
            <person name="Hirose Y."/>
            <person name="Harada J."/>
            <person name="Misawa N."/>
            <person name="Mori K."/>
            <person name="Inoue K."/>
            <person name="Tamiaki H."/>
        </authorList>
    </citation>
    <scope>NUCLEOTIDE SEQUENCE [LARGE SCALE GENOMIC DNA]</scope>
    <source>
        <strain evidence="2">DSM 133</strain>
    </source>
</reference>
<dbReference type="InterPro" id="IPR015223">
    <property type="entry name" value="MipZ"/>
</dbReference>
<dbReference type="AlphaFoldDB" id="A0A0H5BQG2"/>
<evidence type="ECO:0000313" key="4">
    <source>
        <dbReference type="Proteomes" id="UP000065734"/>
    </source>
</evidence>
<dbReference type="Pfam" id="PF09140">
    <property type="entry name" value="MipZ"/>
    <property type="match status" value="1"/>
</dbReference>
<reference evidence="4" key="3">
    <citation type="journal article" date="2016" name="Genome Announc.">
        <title>Revised genome sequence of the purple photosynthetic bacterium Blastochloris viridis.</title>
        <authorList>
            <person name="Liu L.N."/>
            <person name="Faulkner M."/>
            <person name="Liu X."/>
            <person name="Huang F."/>
            <person name="Darby A.C."/>
            <person name="Hall N."/>
        </authorList>
    </citation>
    <scope>NUCLEOTIDE SEQUENCE [LARGE SCALE GENOMIC DNA]</scope>
    <source>
        <strain evidence="4">ATCC 19567 / DSM 133 / F</strain>
    </source>
</reference>
<dbReference type="EMBL" id="LN907867">
    <property type="protein sequence ID" value="CUU41900.1"/>
    <property type="molecule type" value="Genomic_DNA"/>
</dbReference>
<dbReference type="Proteomes" id="UP000065734">
    <property type="component" value="Chromosome I"/>
</dbReference>
<keyword evidence="4" id="KW-1185">Reference proteome</keyword>
<dbReference type="STRING" id="1079.BVIR_1454"/>
<evidence type="ECO:0000256" key="1">
    <source>
        <dbReference type="SAM" id="MobiDB-lite"/>
    </source>
</evidence>
<gene>
    <name evidence="2" type="ORF">BV133_3300</name>
    <name evidence="3" type="ORF">BVIRIDIS_08990</name>
</gene>
<name>A0A0H5BQG2_BLAVI</name>
<dbReference type="Gene3D" id="3.40.50.300">
    <property type="entry name" value="P-loop containing nucleotide triphosphate hydrolases"/>
    <property type="match status" value="1"/>
</dbReference>
<sequence>MRLEPAPVSEGIGRRRGAHVIVVGNEKGGSGKSTVAMHIAVALMKAGHRVATVDLDCRQLSLTRYTENRRALAARMGIALELSHHFTVERGGHNAIDRNEADEFTAFAAAITTLEHTHDVVVIDTPGSDSYLMRVAHAMADTLVTPLNDSFVDFDVLARIDAETFVVSAVGPYAGLVHDARRQRRLADGGTTDWVVVRNRVGQFETRNGRNLERGLQALAAGLGFRVAEGLSERVIYRELFLRGLTAFDTLDRALFGVEPNLSHFAARQEVRALVEFLKLPLAVPSRRHSVEEDDTGRPAPAKASRARRAARR</sequence>
<dbReference type="InterPro" id="IPR050678">
    <property type="entry name" value="DNA_Partitioning_ATPase"/>
</dbReference>
<dbReference type="PATRIC" id="fig|1079.6.peg.1506"/>
<dbReference type="PANTHER" id="PTHR13696:SF96">
    <property type="entry name" value="COBQ_COBB_MIND_PARA NUCLEOTIDE BINDING DOMAIN-CONTAINING PROTEIN"/>
    <property type="match status" value="1"/>
</dbReference>
<protein>
    <submittedName>
        <fullName evidence="2">ATPase</fullName>
    </submittedName>
    <submittedName>
        <fullName evidence="3">Plasmid-partitioning protein RepA</fullName>
    </submittedName>
</protein>
<dbReference type="CDD" id="cd02042">
    <property type="entry name" value="ParAB_family"/>
    <property type="match status" value="1"/>
</dbReference>
<proteinExistence type="predicted"/>
<dbReference type="KEGG" id="bvr:BVIR_1454"/>
<dbReference type="PANTHER" id="PTHR13696">
    <property type="entry name" value="P-LOOP CONTAINING NUCLEOSIDE TRIPHOSPHATE HYDROLASE"/>
    <property type="match status" value="1"/>
</dbReference>
<dbReference type="EMBL" id="AP014854">
    <property type="protein sequence ID" value="BAS00894.1"/>
    <property type="molecule type" value="Genomic_DNA"/>
</dbReference>
<evidence type="ECO:0000313" key="2">
    <source>
        <dbReference type="EMBL" id="BAS00894.1"/>
    </source>
</evidence>
<feature type="region of interest" description="Disordered" evidence="1">
    <location>
        <begin position="288"/>
        <end position="313"/>
    </location>
</feature>
<accession>A0A0H5BQG2</accession>
<evidence type="ECO:0000313" key="3">
    <source>
        <dbReference type="EMBL" id="CUU41900.1"/>
    </source>
</evidence>
<reference evidence="3" key="2">
    <citation type="submission" date="2015-11" db="EMBL/GenBank/DDBJ databases">
        <authorList>
            <person name="Zhang Y."/>
            <person name="Guo Z."/>
        </authorList>
    </citation>
    <scope>NUCLEOTIDE SEQUENCE</scope>
    <source>
        <strain evidence="3">1</strain>
    </source>
</reference>
<dbReference type="SUPFAM" id="SSF52540">
    <property type="entry name" value="P-loop containing nucleoside triphosphate hydrolases"/>
    <property type="match status" value="1"/>
</dbReference>
<dbReference type="InterPro" id="IPR027417">
    <property type="entry name" value="P-loop_NTPase"/>
</dbReference>
<organism evidence="3 4">
    <name type="scientific">Blastochloris viridis</name>
    <name type="common">Rhodopseudomonas viridis</name>
    <dbReference type="NCBI Taxonomy" id="1079"/>
    <lineage>
        <taxon>Bacteria</taxon>
        <taxon>Pseudomonadati</taxon>
        <taxon>Pseudomonadota</taxon>
        <taxon>Alphaproteobacteria</taxon>
        <taxon>Hyphomicrobiales</taxon>
        <taxon>Blastochloridaceae</taxon>
        <taxon>Blastochloris</taxon>
    </lineage>
</organism>
<dbReference type="RefSeq" id="WP_055037058.1">
    <property type="nucleotide sequence ID" value="NZ_AP014854.2"/>
</dbReference>